<dbReference type="InterPro" id="IPR052161">
    <property type="entry name" value="Mycobact_Acyl-CoA_DH"/>
</dbReference>
<dbReference type="GO" id="GO:0050660">
    <property type="term" value="F:flavin adenine dinucleotide binding"/>
    <property type="evidence" value="ECO:0007669"/>
    <property type="project" value="InterPro"/>
</dbReference>
<evidence type="ECO:0000259" key="6">
    <source>
        <dbReference type="Pfam" id="PF00441"/>
    </source>
</evidence>
<dbReference type="InterPro" id="IPR046373">
    <property type="entry name" value="Acyl-CoA_Oxase/DH_mid-dom_sf"/>
</dbReference>
<dbReference type="SUPFAM" id="SSF56645">
    <property type="entry name" value="Acyl-CoA dehydrogenase NM domain-like"/>
    <property type="match status" value="1"/>
</dbReference>
<dbReference type="InterPro" id="IPR013786">
    <property type="entry name" value="AcylCoA_DH/ox_N"/>
</dbReference>
<dbReference type="InterPro" id="IPR006091">
    <property type="entry name" value="Acyl-CoA_Oxase/DH_mid-dom"/>
</dbReference>
<evidence type="ECO:0000256" key="5">
    <source>
        <dbReference type="ARBA" id="ARBA00023002"/>
    </source>
</evidence>
<proteinExistence type="inferred from homology"/>
<evidence type="ECO:0000259" key="7">
    <source>
        <dbReference type="Pfam" id="PF02770"/>
    </source>
</evidence>
<keyword evidence="3" id="KW-0285">Flavoprotein</keyword>
<evidence type="ECO:0000256" key="3">
    <source>
        <dbReference type="ARBA" id="ARBA00022630"/>
    </source>
</evidence>
<dbReference type="EMBL" id="CP021109">
    <property type="protein sequence ID" value="ARP86665.1"/>
    <property type="molecule type" value="Genomic_DNA"/>
</dbReference>
<dbReference type="Pfam" id="PF00441">
    <property type="entry name" value="Acyl-CoA_dh_1"/>
    <property type="match status" value="1"/>
</dbReference>
<reference evidence="9 10" key="1">
    <citation type="submission" date="2017-05" db="EMBL/GenBank/DDBJ databases">
        <title>Complete and WGS of Bordetella genogroups.</title>
        <authorList>
            <person name="Spilker T."/>
            <person name="LiPuma J."/>
        </authorList>
    </citation>
    <scope>NUCLEOTIDE SEQUENCE [LARGE SCALE GENOMIC DNA]</scope>
    <source>
        <strain evidence="9 10">AU17164</strain>
    </source>
</reference>
<evidence type="ECO:0000313" key="10">
    <source>
        <dbReference type="Proteomes" id="UP000194139"/>
    </source>
</evidence>
<dbReference type="PANTHER" id="PTHR43292">
    <property type="entry name" value="ACYL-COA DEHYDROGENASE"/>
    <property type="match status" value="1"/>
</dbReference>
<comment type="similarity">
    <text evidence="2">Belongs to the acyl-CoA dehydrogenase family.</text>
</comment>
<dbReference type="Gene3D" id="2.40.110.10">
    <property type="entry name" value="Butyryl-CoA Dehydrogenase, subunit A, domain 2"/>
    <property type="match status" value="1"/>
</dbReference>
<dbReference type="PANTHER" id="PTHR43292:SF3">
    <property type="entry name" value="ACYL-COA DEHYDROGENASE FADE29"/>
    <property type="match status" value="1"/>
</dbReference>
<evidence type="ECO:0000256" key="1">
    <source>
        <dbReference type="ARBA" id="ARBA00001974"/>
    </source>
</evidence>
<keyword evidence="5" id="KW-0560">Oxidoreductase</keyword>
<comment type="cofactor">
    <cofactor evidence="1">
        <name>FAD</name>
        <dbReference type="ChEBI" id="CHEBI:57692"/>
    </cofactor>
</comment>
<feature type="domain" description="Acyl-CoA dehydrogenase/oxidase C-terminal" evidence="6">
    <location>
        <begin position="235"/>
        <end position="399"/>
    </location>
</feature>
<dbReference type="Gene3D" id="1.10.540.10">
    <property type="entry name" value="Acyl-CoA dehydrogenase/oxidase, N-terminal domain"/>
    <property type="match status" value="1"/>
</dbReference>
<keyword evidence="10" id="KW-1185">Reference proteome</keyword>
<evidence type="ECO:0000313" key="9">
    <source>
        <dbReference type="EMBL" id="ARP86665.1"/>
    </source>
</evidence>
<dbReference type="RefSeq" id="WP_086072392.1">
    <property type="nucleotide sequence ID" value="NZ_CP021109.1"/>
</dbReference>
<dbReference type="GO" id="GO:0016627">
    <property type="term" value="F:oxidoreductase activity, acting on the CH-CH group of donors"/>
    <property type="evidence" value="ECO:0007669"/>
    <property type="project" value="InterPro"/>
</dbReference>
<dbReference type="InterPro" id="IPR009100">
    <property type="entry name" value="AcylCoA_DH/oxidase_NM_dom_sf"/>
</dbReference>
<evidence type="ECO:0000259" key="8">
    <source>
        <dbReference type="Pfam" id="PF02771"/>
    </source>
</evidence>
<evidence type="ECO:0000256" key="2">
    <source>
        <dbReference type="ARBA" id="ARBA00009347"/>
    </source>
</evidence>
<dbReference type="InterPro" id="IPR036250">
    <property type="entry name" value="AcylCo_DH-like_C"/>
</dbReference>
<dbReference type="SUPFAM" id="SSF47203">
    <property type="entry name" value="Acyl-CoA dehydrogenase C-terminal domain-like"/>
    <property type="match status" value="1"/>
</dbReference>
<name>A0A1W6YZY0_9BORD</name>
<gene>
    <name evidence="9" type="ORF">CAL13_10935</name>
</gene>
<feature type="domain" description="Acyl-CoA oxidase/dehydrogenase middle" evidence="7">
    <location>
        <begin position="125"/>
        <end position="222"/>
    </location>
</feature>
<keyword evidence="4" id="KW-0274">FAD</keyword>
<dbReference type="GO" id="GO:0005886">
    <property type="term" value="C:plasma membrane"/>
    <property type="evidence" value="ECO:0007669"/>
    <property type="project" value="TreeGrafter"/>
</dbReference>
<dbReference type="Pfam" id="PF02770">
    <property type="entry name" value="Acyl-CoA_dh_M"/>
    <property type="match status" value="1"/>
</dbReference>
<dbReference type="Pfam" id="PF02771">
    <property type="entry name" value="Acyl-CoA_dh_N"/>
    <property type="match status" value="1"/>
</dbReference>
<organism evidence="9 10">
    <name type="scientific">Bordetella genomosp. 9</name>
    <dbReference type="NCBI Taxonomy" id="1416803"/>
    <lineage>
        <taxon>Bacteria</taxon>
        <taxon>Pseudomonadati</taxon>
        <taxon>Pseudomonadota</taxon>
        <taxon>Betaproteobacteria</taxon>
        <taxon>Burkholderiales</taxon>
        <taxon>Alcaligenaceae</taxon>
        <taxon>Bordetella</taxon>
    </lineage>
</organism>
<dbReference type="Gene3D" id="1.20.140.10">
    <property type="entry name" value="Butyryl-CoA Dehydrogenase, subunit A, domain 3"/>
    <property type="match status" value="1"/>
</dbReference>
<evidence type="ECO:0000256" key="4">
    <source>
        <dbReference type="ARBA" id="ARBA00022827"/>
    </source>
</evidence>
<protein>
    <submittedName>
        <fullName evidence="9">Pimeloyl-CoA dehydrogenase large subunit</fullName>
    </submittedName>
</protein>
<accession>A0A1W6YZY0</accession>
<feature type="domain" description="Acyl-CoA dehydrogenase/oxidase N-terminal" evidence="8">
    <location>
        <begin position="6"/>
        <end position="119"/>
    </location>
</feature>
<dbReference type="FunFam" id="2.40.110.10:FF:000011">
    <property type="entry name" value="Acyl-CoA dehydrogenase FadE34"/>
    <property type="match status" value="1"/>
</dbReference>
<dbReference type="InterPro" id="IPR009075">
    <property type="entry name" value="AcylCo_DH/oxidase_C"/>
</dbReference>
<dbReference type="InterPro" id="IPR037069">
    <property type="entry name" value="AcylCoA_DH/ox_N_sf"/>
</dbReference>
<dbReference type="AlphaFoldDB" id="A0A1W6YZY0"/>
<dbReference type="Proteomes" id="UP000194139">
    <property type="component" value="Chromosome"/>
</dbReference>
<sequence>MQLTWTPEERRFREEVRAFVAANLPADIRDKVMRHRRLHRDDYVRWHRILDAHGWGAPTWPKAFGGTGWNPVQRLLFEIECYAGGAPRLLPFGLSMLGPVLMKYGSAQQQEELLPRIIRVDDWWCQGYSEPGSGSDLASLKTRAERVSGPDGDYYLVNGQKTWTTLAQYADHMFCLARTDPDVKPQAGISMLLIDMRQPGVTVRPIKTLDGGHDVNEVWLDNVKVPVTQRVGDEGMGWTYAKYLLGHERTGIAGLGHCHRELRILKEMASRMPSSSGRPMIEAPRMRDRISRVEVDIMALEMLLYRVAAARGDAPPGPEASVLKIRGSEIQQDLAMLQMEVAGPEAWPYDPDWMEADASFHGPGGDMTAAAGAAYADMRKTTIYGGTTEIQKGIIARMILGA</sequence>